<dbReference type="InterPro" id="IPR027417">
    <property type="entry name" value="P-loop_NTPase"/>
</dbReference>
<keyword evidence="5" id="KW-1185">Reference proteome</keyword>
<evidence type="ECO:0000256" key="1">
    <source>
        <dbReference type="SAM" id="MobiDB-lite"/>
    </source>
</evidence>
<dbReference type="AlphaFoldDB" id="A0A9P9JK30"/>
<evidence type="ECO:0000313" key="4">
    <source>
        <dbReference type="EMBL" id="KAH7161710.1"/>
    </source>
</evidence>
<dbReference type="PANTHER" id="PTHR36681:SF3">
    <property type="entry name" value="NUCLEAR GTPASE, GERMINAL CENTER-ASSOCIATED, TANDEM DUPLICATE 3"/>
    <property type="match status" value="1"/>
</dbReference>
<accession>A0A9P9JK30</accession>
<dbReference type="SUPFAM" id="SSF52540">
    <property type="entry name" value="P-loop containing nucleoside triphosphate hydrolases"/>
    <property type="match status" value="1"/>
</dbReference>
<comment type="caution">
    <text evidence="4">The sequence shown here is derived from an EMBL/GenBank/DDBJ whole genome shotgun (WGS) entry which is preliminary data.</text>
</comment>
<dbReference type="PANTHER" id="PTHR36681">
    <property type="entry name" value="NUCLEAR GTPASE, GERMINAL CENTER-ASSOCIATED, TANDEM DUPLICATE 3"/>
    <property type="match status" value="1"/>
</dbReference>
<evidence type="ECO:0000259" key="3">
    <source>
        <dbReference type="Pfam" id="PF24564"/>
    </source>
</evidence>
<evidence type="ECO:0008006" key="6">
    <source>
        <dbReference type="Google" id="ProtNLM"/>
    </source>
</evidence>
<evidence type="ECO:0000259" key="2">
    <source>
        <dbReference type="Pfam" id="PF00350"/>
    </source>
</evidence>
<sequence>MTTKRRPGRTGSSSTPKDGGTRVNADVPIPSIEDPASPTAESDGTSTTTSRSSRLRTPSVSVTPPVLPSNNRFASSQIGSVDRAQSGSHGLNSALNRMRFSSPGGVENLSDVADAIDAVARGSDSRSVSLTPDDQTNSSNLTTPQRARRRRSSSKLAATLHDVKDEELPKDAFHSPKFQKNFTDAKNLMSTMRTVLGSSSLHSDPDSTMQRLYKRAGDLACFNYPSTRTVGFVGDSGVGKSSLLNSLLDFQGLARTSNSGEACTCVVTEYHYHEKNGFDIDVQLFSQEEIEDQLLKLLQSYRHFHLHEDEMEPGEREEMKAVADRARDTFHSMFRDRMSDEDFLVEREEKSVLRSLKSWAADARPSEIASRECGLSLESCSSKLMQLSSEPASKTMPAKWPFIRKIKIFLNAHILSKGLVLVDLPGLRDLNSARRAVTERFLLECDEIFVVCNIGRAATDAGVEAVFELARQAQLSNVGIICTRSDDIQADEAKKDWKGEKSKTIQKLMDAVSADKRDIADIASELAEYEGDGNLSDDERDYELRLHQRERMAKKWLKSHQFELQAYLIKTRNSTIERKLRDQYRDKVPGGDLRVFCVSNKNYWENRTEPRDAALPHLHLSGILEVRKYCISIVANSQRRLAIRYMRDEIPALFAQIELWVQSGAGSADAERKEVVRRTLNELEGRLKRDLKSNSSVVNNVAKSTKQDFLEQVYERRCISEWSESAMTTGYEWSGWHHSSYAAFCRQFGNYCTPAAGKHNWNEEAIDGMVQDLKNPWRAFRAIISYREAEIEKLIEELTDWSIEYLTSCLSDVPDIAEPLIDALVSQQALLLGGVEEAYEQLGNNLKTLGTFAMSGIETSLMGQYMDKPYRSCNRESGTGSHARRKAIINGALANDDLFSDLMRDFKKGLRLIANDTQEKINVVVASYLASVHGTLQIILNENVALESEQDPAFRSRVGQEIRAKKVRISEIIAEISE</sequence>
<feature type="region of interest" description="Disordered" evidence="1">
    <location>
        <begin position="1"/>
        <end position="96"/>
    </location>
</feature>
<feature type="compositionally biased region" description="Polar residues" evidence="1">
    <location>
        <begin position="70"/>
        <end position="95"/>
    </location>
</feature>
<feature type="domain" description="DUF7605" evidence="3">
    <location>
        <begin position="718"/>
        <end position="899"/>
    </location>
</feature>
<dbReference type="OrthoDB" id="3598281at2759"/>
<protein>
    <recommendedName>
        <fullName evidence="6">Nuclear GTPase SLIP-GC</fullName>
    </recommendedName>
</protein>
<dbReference type="InterPro" id="IPR056024">
    <property type="entry name" value="DUF7605"/>
</dbReference>
<feature type="compositionally biased region" description="Low complexity" evidence="1">
    <location>
        <begin position="45"/>
        <end position="64"/>
    </location>
</feature>
<dbReference type="Gene3D" id="3.40.50.300">
    <property type="entry name" value="P-loop containing nucleotide triphosphate hydrolases"/>
    <property type="match status" value="2"/>
</dbReference>
<dbReference type="Pfam" id="PF24564">
    <property type="entry name" value="DUF7605"/>
    <property type="match status" value="1"/>
</dbReference>
<reference evidence="4" key="1">
    <citation type="journal article" date="2021" name="Nat. Commun.">
        <title>Genetic determinants of endophytism in the Arabidopsis root mycobiome.</title>
        <authorList>
            <person name="Mesny F."/>
            <person name="Miyauchi S."/>
            <person name="Thiergart T."/>
            <person name="Pickel B."/>
            <person name="Atanasova L."/>
            <person name="Karlsson M."/>
            <person name="Huettel B."/>
            <person name="Barry K.W."/>
            <person name="Haridas S."/>
            <person name="Chen C."/>
            <person name="Bauer D."/>
            <person name="Andreopoulos W."/>
            <person name="Pangilinan J."/>
            <person name="LaButti K."/>
            <person name="Riley R."/>
            <person name="Lipzen A."/>
            <person name="Clum A."/>
            <person name="Drula E."/>
            <person name="Henrissat B."/>
            <person name="Kohler A."/>
            <person name="Grigoriev I.V."/>
            <person name="Martin F.M."/>
            <person name="Hacquard S."/>
        </authorList>
    </citation>
    <scope>NUCLEOTIDE SEQUENCE</scope>
    <source>
        <strain evidence="4">MPI-CAGE-AT-0147</strain>
    </source>
</reference>
<proteinExistence type="predicted"/>
<feature type="compositionally biased region" description="Polar residues" evidence="1">
    <location>
        <begin position="125"/>
        <end position="140"/>
    </location>
</feature>
<dbReference type="InterPro" id="IPR045063">
    <property type="entry name" value="Dynamin_N"/>
</dbReference>
<evidence type="ECO:0000313" key="5">
    <source>
        <dbReference type="Proteomes" id="UP000738349"/>
    </source>
</evidence>
<feature type="domain" description="Dynamin N-terminal" evidence="2">
    <location>
        <begin position="230"/>
        <end position="480"/>
    </location>
</feature>
<feature type="region of interest" description="Disordered" evidence="1">
    <location>
        <begin position="121"/>
        <end position="155"/>
    </location>
</feature>
<dbReference type="Pfam" id="PF00350">
    <property type="entry name" value="Dynamin_N"/>
    <property type="match status" value="1"/>
</dbReference>
<gene>
    <name evidence="4" type="ORF">EDB81DRAFT_683686</name>
</gene>
<dbReference type="Proteomes" id="UP000738349">
    <property type="component" value="Unassembled WGS sequence"/>
</dbReference>
<dbReference type="EMBL" id="JAGMUV010000004">
    <property type="protein sequence ID" value="KAH7161710.1"/>
    <property type="molecule type" value="Genomic_DNA"/>
</dbReference>
<organism evidence="4 5">
    <name type="scientific">Dactylonectria macrodidyma</name>
    <dbReference type="NCBI Taxonomy" id="307937"/>
    <lineage>
        <taxon>Eukaryota</taxon>
        <taxon>Fungi</taxon>
        <taxon>Dikarya</taxon>
        <taxon>Ascomycota</taxon>
        <taxon>Pezizomycotina</taxon>
        <taxon>Sordariomycetes</taxon>
        <taxon>Hypocreomycetidae</taxon>
        <taxon>Hypocreales</taxon>
        <taxon>Nectriaceae</taxon>
        <taxon>Dactylonectria</taxon>
    </lineage>
</organism>
<name>A0A9P9JK30_9HYPO</name>